<dbReference type="SUPFAM" id="SSF51430">
    <property type="entry name" value="NAD(P)-linked oxidoreductase"/>
    <property type="match status" value="1"/>
</dbReference>
<dbReference type="GO" id="GO:0016491">
    <property type="term" value="F:oxidoreductase activity"/>
    <property type="evidence" value="ECO:0007669"/>
    <property type="project" value="UniProtKB-KW"/>
</dbReference>
<dbReference type="PANTHER" id="PTHR43147">
    <property type="entry name" value="PROTEIN TAS"/>
    <property type="match status" value="1"/>
</dbReference>
<feature type="domain" description="NADP-dependent oxidoreductase" evidence="1">
    <location>
        <begin position="17"/>
        <end position="318"/>
    </location>
</feature>
<keyword evidence="2" id="KW-0560">Oxidoreductase</keyword>
<dbReference type="PANTHER" id="PTHR43147:SF2">
    <property type="entry name" value="NADP-DEPENDENT OXIDOREDUCTASE DOMAIN-CONTAINING PROTEIN"/>
    <property type="match status" value="1"/>
</dbReference>
<evidence type="ECO:0000313" key="2">
    <source>
        <dbReference type="EMBL" id="SLN53411.1"/>
    </source>
</evidence>
<dbReference type="OrthoDB" id="9783572at2"/>
<name>A0A1Y5T1D5_9RHOB</name>
<evidence type="ECO:0000259" key="1">
    <source>
        <dbReference type="Pfam" id="PF00248"/>
    </source>
</evidence>
<organism evidence="2 3">
    <name type="scientific">Roseisalinus antarcticus</name>
    <dbReference type="NCBI Taxonomy" id="254357"/>
    <lineage>
        <taxon>Bacteria</taxon>
        <taxon>Pseudomonadati</taxon>
        <taxon>Pseudomonadota</taxon>
        <taxon>Alphaproteobacteria</taxon>
        <taxon>Rhodobacterales</taxon>
        <taxon>Roseobacteraceae</taxon>
        <taxon>Roseisalinus</taxon>
    </lineage>
</organism>
<dbReference type="InterPro" id="IPR023210">
    <property type="entry name" value="NADP_OxRdtase_dom"/>
</dbReference>
<accession>A0A1Y5T1D5</accession>
<evidence type="ECO:0000313" key="3">
    <source>
        <dbReference type="Proteomes" id="UP000193900"/>
    </source>
</evidence>
<dbReference type="EMBL" id="FWFZ01000010">
    <property type="protein sequence ID" value="SLN53411.1"/>
    <property type="molecule type" value="Genomic_DNA"/>
</dbReference>
<dbReference type="EC" id="1.1.1.-" evidence="2"/>
<proteinExistence type="predicted"/>
<dbReference type="Pfam" id="PF00248">
    <property type="entry name" value="Aldo_ket_red"/>
    <property type="match status" value="1"/>
</dbReference>
<dbReference type="Gene3D" id="3.20.20.100">
    <property type="entry name" value="NADP-dependent oxidoreductase domain"/>
    <property type="match status" value="1"/>
</dbReference>
<keyword evidence="3" id="KW-1185">Reference proteome</keyword>
<sequence length="350" mass="39419">MSQVDRTELAPGFDISRIIKGGWHLSGGHGPVDPDRAVREMDDYVRAGITTFDCADIYTGVEDLIGAYRRDCKARGRDDRLAMLKVHTKCVPDLDKLRTITKTQVQATIDRSLRRLGTDRLDLVQFHWWDLAVPRQVEVAGWLADFQREGKIDRLATTNFNTRCMRELVDSGYRPASTQLQYSLLDRRPQREMIGFCAEHDIKLLCYGTVAGGFLSDKWLGQPMPGDTLENRSLTKYRLIIEDAGGWDAFQALLSLLRELADKHDADIASIAMKAMLQDPAVAAIIVGVRHGGHLDKHARLFDIVLDAGDLARIDAMIAQMPTVEGDVFDLERDRDGRHGRIMKYNLNEA</sequence>
<dbReference type="InterPro" id="IPR036812">
    <property type="entry name" value="NAD(P)_OxRdtase_dom_sf"/>
</dbReference>
<dbReference type="RefSeq" id="WP_085879214.1">
    <property type="nucleotide sequence ID" value="NZ_FWFZ01000010.1"/>
</dbReference>
<reference evidence="2 3" key="1">
    <citation type="submission" date="2017-03" db="EMBL/GenBank/DDBJ databases">
        <authorList>
            <person name="Afonso C.L."/>
            <person name="Miller P.J."/>
            <person name="Scott M.A."/>
            <person name="Spackman E."/>
            <person name="Goraichik I."/>
            <person name="Dimitrov K.M."/>
            <person name="Suarez D.L."/>
            <person name="Swayne D.E."/>
        </authorList>
    </citation>
    <scope>NUCLEOTIDE SEQUENCE [LARGE SCALE GENOMIC DNA]</scope>
    <source>
        <strain evidence="2 3">CECT 7023</strain>
    </source>
</reference>
<dbReference type="AlphaFoldDB" id="A0A1Y5T1D5"/>
<dbReference type="Proteomes" id="UP000193900">
    <property type="component" value="Unassembled WGS sequence"/>
</dbReference>
<protein>
    <submittedName>
        <fullName evidence="2">General stress protein 69</fullName>
        <ecNumber evidence="2">1.1.1.-</ecNumber>
    </submittedName>
</protein>
<gene>
    <name evidence="2" type="primary">yhdN_2</name>
    <name evidence="2" type="ORF">ROA7023_02368</name>
</gene>
<dbReference type="CDD" id="cd19101">
    <property type="entry name" value="AKR_unchar"/>
    <property type="match status" value="1"/>
</dbReference>